<organism evidence="3 4">
    <name type="scientific">Labilithrix luteola</name>
    <dbReference type="NCBI Taxonomy" id="1391654"/>
    <lineage>
        <taxon>Bacteria</taxon>
        <taxon>Pseudomonadati</taxon>
        <taxon>Myxococcota</taxon>
        <taxon>Polyangia</taxon>
        <taxon>Polyangiales</taxon>
        <taxon>Labilitrichaceae</taxon>
        <taxon>Labilithrix</taxon>
    </lineage>
</organism>
<proteinExistence type="predicted"/>
<dbReference type="Proteomes" id="UP000064967">
    <property type="component" value="Chromosome"/>
</dbReference>
<dbReference type="EMBL" id="CP012333">
    <property type="protein sequence ID" value="AKV02052.1"/>
    <property type="molecule type" value="Genomic_DNA"/>
</dbReference>
<protein>
    <submittedName>
        <fullName evidence="3">Uncharacterized protein</fullName>
    </submittedName>
</protein>
<reference evidence="3 4" key="1">
    <citation type="submission" date="2015-08" db="EMBL/GenBank/DDBJ databases">
        <authorList>
            <person name="Babu N.S."/>
            <person name="Beckwith C.J."/>
            <person name="Beseler K.G."/>
            <person name="Brison A."/>
            <person name="Carone J.V."/>
            <person name="Caskin T.P."/>
            <person name="Diamond M."/>
            <person name="Durham M.E."/>
            <person name="Foxe J.M."/>
            <person name="Go M."/>
            <person name="Henderson B.A."/>
            <person name="Jones I.B."/>
            <person name="McGettigan J.A."/>
            <person name="Micheletti S.J."/>
            <person name="Nasrallah M.E."/>
            <person name="Ortiz D."/>
            <person name="Piller C.R."/>
            <person name="Privatt S.R."/>
            <person name="Schneider S.L."/>
            <person name="Sharp S."/>
            <person name="Smith T.C."/>
            <person name="Stanton J.D."/>
            <person name="Ullery H.E."/>
            <person name="Wilson R.J."/>
            <person name="Serrano M.G."/>
            <person name="Buck G."/>
            <person name="Lee V."/>
            <person name="Wang Y."/>
            <person name="Carvalho R."/>
            <person name="Voegtly L."/>
            <person name="Shi R."/>
            <person name="Duckworth R."/>
            <person name="Johnson A."/>
            <person name="Loviza R."/>
            <person name="Walstead R."/>
            <person name="Shah Z."/>
            <person name="Kiflezghi M."/>
            <person name="Wade K."/>
            <person name="Ball S.L."/>
            <person name="Bradley K.W."/>
            <person name="Asai D.J."/>
            <person name="Bowman C.A."/>
            <person name="Russell D.A."/>
            <person name="Pope W.H."/>
            <person name="Jacobs-Sera D."/>
            <person name="Hendrix R.W."/>
            <person name="Hatfull G.F."/>
        </authorList>
    </citation>
    <scope>NUCLEOTIDE SEQUENCE [LARGE SCALE GENOMIC DNA]</scope>
    <source>
        <strain evidence="3 4">DSM 27648</strain>
    </source>
</reference>
<keyword evidence="4" id="KW-1185">Reference proteome</keyword>
<keyword evidence="2" id="KW-1133">Transmembrane helix</keyword>
<name>A0A0K1Q8Q4_9BACT</name>
<evidence type="ECO:0000313" key="3">
    <source>
        <dbReference type="EMBL" id="AKV02052.1"/>
    </source>
</evidence>
<feature type="transmembrane region" description="Helical" evidence="2">
    <location>
        <begin position="76"/>
        <end position="93"/>
    </location>
</feature>
<dbReference type="InterPro" id="IPR035287">
    <property type="entry name" value="DUF5362"/>
</dbReference>
<feature type="transmembrane region" description="Helical" evidence="2">
    <location>
        <begin position="127"/>
        <end position="153"/>
    </location>
</feature>
<dbReference type="AlphaFoldDB" id="A0A0K1Q8Q4"/>
<accession>A0A0K1Q8Q4</accession>
<evidence type="ECO:0000256" key="2">
    <source>
        <dbReference type="SAM" id="Phobius"/>
    </source>
</evidence>
<keyword evidence="2" id="KW-0812">Transmembrane</keyword>
<dbReference type="KEGG" id="llu:AKJ09_08715"/>
<feature type="transmembrane region" description="Helical" evidence="2">
    <location>
        <begin position="43"/>
        <end position="64"/>
    </location>
</feature>
<evidence type="ECO:0000313" key="4">
    <source>
        <dbReference type="Proteomes" id="UP000064967"/>
    </source>
</evidence>
<dbReference type="RefSeq" id="WP_146653027.1">
    <property type="nucleotide sequence ID" value="NZ_CP012333.1"/>
</dbReference>
<keyword evidence="2" id="KW-0472">Membrane</keyword>
<dbReference type="OrthoDB" id="5625314at2"/>
<evidence type="ECO:0000256" key="1">
    <source>
        <dbReference type="SAM" id="MobiDB-lite"/>
    </source>
</evidence>
<dbReference type="Pfam" id="PF17319">
    <property type="entry name" value="DUF5362"/>
    <property type="match status" value="1"/>
</dbReference>
<feature type="region of interest" description="Disordered" evidence="1">
    <location>
        <begin position="1"/>
        <end position="23"/>
    </location>
</feature>
<sequence>MNPYGPPGSPGGQLPSTSDASRPGVTDNAIELLRQTRPWVRTLSVFAFIASGSMVIGALAMLAFSSASGTKRFPAAVGLIYLPMAALYIYPAIKLWTYGGAIARLEENRSPENLEAALAEQKSFWKFAGIVAIVMAVFYLLFIAATVVVGMLAA</sequence>
<gene>
    <name evidence="3" type="ORF">AKJ09_08715</name>
</gene>